<dbReference type="OrthoDB" id="4328496at2"/>
<reference evidence="1 2" key="1">
    <citation type="submission" date="2019-07" db="EMBL/GenBank/DDBJ databases">
        <authorList>
            <person name="Duangmal K."/>
            <person name="Teo W.F.A."/>
        </authorList>
    </citation>
    <scope>NUCLEOTIDE SEQUENCE [LARGE SCALE GENOMIC DNA]</scope>
    <source>
        <strain evidence="1 2">TBRC 6029</strain>
    </source>
</reference>
<reference evidence="1 2" key="2">
    <citation type="submission" date="2019-08" db="EMBL/GenBank/DDBJ databases">
        <title>Amycolatopsis acidicola sp. nov., isolated from peat swamp forest soil.</title>
        <authorList>
            <person name="Srisuk N."/>
        </authorList>
    </citation>
    <scope>NUCLEOTIDE SEQUENCE [LARGE SCALE GENOMIC DNA]</scope>
    <source>
        <strain evidence="1 2">TBRC 6029</strain>
    </source>
</reference>
<accession>A0A558CJJ5</accession>
<evidence type="ECO:0000313" key="2">
    <source>
        <dbReference type="Proteomes" id="UP000320011"/>
    </source>
</evidence>
<dbReference type="InterPro" id="IPR047715">
    <property type="entry name" value="EboA_dom"/>
</dbReference>
<dbReference type="EMBL" id="VJWX01000160">
    <property type="protein sequence ID" value="TVT48892.1"/>
    <property type="molecule type" value="Genomic_DNA"/>
</dbReference>
<protein>
    <submittedName>
        <fullName evidence="1">Sugar phosphate isomerase</fullName>
    </submittedName>
</protein>
<sequence>MALSPAGAAWLTASLDRVARDGTAIRTLFPAAGRHCGRGPLGAGSPAFPEWTVDDGARVLLLTTATGVASELADLYHHGSAAEQRAVLRGLSCSDFGDRGLPLVTEALRSNDPRLVATAMGPYAASWLEDSAYRHGVLKCVFMGIPLDAVAGLDEHTDDELIRMMRSFALERTAAGRPVPADLLARLPDLHRQDS</sequence>
<dbReference type="NCBIfam" id="NF035938">
    <property type="entry name" value="EboA_domain"/>
    <property type="match status" value="1"/>
</dbReference>
<keyword evidence="1" id="KW-0413">Isomerase</keyword>
<gene>
    <name evidence="1" type="ORF">FNH05_17350</name>
</gene>
<dbReference type="Proteomes" id="UP000320011">
    <property type="component" value="Unassembled WGS sequence"/>
</dbReference>
<organism evidence="1 2">
    <name type="scientific">Amycolatopsis rhizosphaerae</name>
    <dbReference type="NCBI Taxonomy" id="2053003"/>
    <lineage>
        <taxon>Bacteria</taxon>
        <taxon>Bacillati</taxon>
        <taxon>Actinomycetota</taxon>
        <taxon>Actinomycetes</taxon>
        <taxon>Pseudonocardiales</taxon>
        <taxon>Pseudonocardiaceae</taxon>
        <taxon>Amycolatopsis</taxon>
    </lineage>
</organism>
<evidence type="ECO:0000313" key="1">
    <source>
        <dbReference type="EMBL" id="TVT48892.1"/>
    </source>
</evidence>
<keyword evidence="2" id="KW-1185">Reference proteome</keyword>
<dbReference type="AlphaFoldDB" id="A0A558CJJ5"/>
<dbReference type="GO" id="GO:0016853">
    <property type="term" value="F:isomerase activity"/>
    <property type="evidence" value="ECO:0007669"/>
    <property type="project" value="UniProtKB-KW"/>
</dbReference>
<comment type="caution">
    <text evidence="1">The sequence shown here is derived from an EMBL/GenBank/DDBJ whole genome shotgun (WGS) entry which is preliminary data.</text>
</comment>
<proteinExistence type="predicted"/>
<name>A0A558CJJ5_9PSEU</name>